<sequence>MGKRRDRADFQKERIRKRVQKAKRERLAQSRRLQTSKQKASKDFKRSGFSPAKREHDGFNSSKVRKEANQDDRVLCKRMKSWHTRSEAQEDDDMALQVDVVGFNERVDAPPKLRQAKARAPGGKGLKLLSVLEGSAVHPMEPPSGGPASVHGGMRNAAIEAYRKLKSKTNTSGRGKATMRSLKQLVEKGEEQRAPS</sequence>
<feature type="compositionally biased region" description="Basic and acidic residues" evidence="1">
    <location>
        <begin position="185"/>
        <end position="196"/>
    </location>
</feature>
<dbReference type="Proteomes" id="UP000708148">
    <property type="component" value="Unassembled WGS sequence"/>
</dbReference>
<organism evidence="2 3">
    <name type="scientific">Ostreobium quekettii</name>
    <dbReference type="NCBI Taxonomy" id="121088"/>
    <lineage>
        <taxon>Eukaryota</taxon>
        <taxon>Viridiplantae</taxon>
        <taxon>Chlorophyta</taxon>
        <taxon>core chlorophytes</taxon>
        <taxon>Ulvophyceae</taxon>
        <taxon>TCBD clade</taxon>
        <taxon>Bryopsidales</taxon>
        <taxon>Ostreobineae</taxon>
        <taxon>Ostreobiaceae</taxon>
        <taxon>Ostreobium</taxon>
    </lineage>
</organism>
<feature type="region of interest" description="Disordered" evidence="1">
    <location>
        <begin position="165"/>
        <end position="196"/>
    </location>
</feature>
<keyword evidence="3" id="KW-1185">Reference proteome</keyword>
<comment type="caution">
    <text evidence="2">The sequence shown here is derived from an EMBL/GenBank/DDBJ whole genome shotgun (WGS) entry which is preliminary data.</text>
</comment>
<dbReference type="AlphaFoldDB" id="A0A8S1IU75"/>
<protein>
    <submittedName>
        <fullName evidence="2">Uncharacterized protein</fullName>
    </submittedName>
</protein>
<feature type="compositionally biased region" description="Basic and acidic residues" evidence="1">
    <location>
        <begin position="40"/>
        <end position="72"/>
    </location>
</feature>
<reference evidence="2" key="1">
    <citation type="submission" date="2020-12" db="EMBL/GenBank/DDBJ databases">
        <authorList>
            <person name="Iha C."/>
        </authorList>
    </citation>
    <scope>NUCLEOTIDE SEQUENCE</scope>
</reference>
<dbReference type="EMBL" id="CAJHUC010000810">
    <property type="protein sequence ID" value="CAD7698336.1"/>
    <property type="molecule type" value="Genomic_DNA"/>
</dbReference>
<evidence type="ECO:0000313" key="3">
    <source>
        <dbReference type="Proteomes" id="UP000708148"/>
    </source>
</evidence>
<accession>A0A8S1IU75</accession>
<gene>
    <name evidence="2" type="ORF">OSTQU699_LOCUS3697</name>
</gene>
<feature type="compositionally biased region" description="Basic and acidic residues" evidence="1">
    <location>
        <begin position="1"/>
        <end position="13"/>
    </location>
</feature>
<feature type="compositionally biased region" description="Basic residues" evidence="1">
    <location>
        <begin position="14"/>
        <end position="24"/>
    </location>
</feature>
<proteinExistence type="predicted"/>
<feature type="region of interest" description="Disordered" evidence="1">
    <location>
        <begin position="1"/>
        <end position="72"/>
    </location>
</feature>
<name>A0A8S1IU75_9CHLO</name>
<evidence type="ECO:0000313" key="2">
    <source>
        <dbReference type="EMBL" id="CAD7698336.1"/>
    </source>
</evidence>
<evidence type="ECO:0000256" key="1">
    <source>
        <dbReference type="SAM" id="MobiDB-lite"/>
    </source>
</evidence>